<dbReference type="eggNOG" id="ENOG502SGT8">
    <property type="taxonomic scope" value="Eukaryota"/>
</dbReference>
<protein>
    <submittedName>
        <fullName evidence="2">Uncharacterized protein</fullName>
    </submittedName>
</protein>
<feature type="compositionally biased region" description="Basic and acidic residues" evidence="1">
    <location>
        <begin position="32"/>
        <end position="44"/>
    </location>
</feature>
<organism evidence="2 3">
    <name type="scientific">Micromonas commoda (strain RCC299 / NOUM17 / CCMP2709)</name>
    <name type="common">Picoplanktonic green alga</name>
    <dbReference type="NCBI Taxonomy" id="296587"/>
    <lineage>
        <taxon>Eukaryota</taxon>
        <taxon>Viridiplantae</taxon>
        <taxon>Chlorophyta</taxon>
        <taxon>Mamiellophyceae</taxon>
        <taxon>Mamiellales</taxon>
        <taxon>Mamiellaceae</taxon>
        <taxon>Micromonas</taxon>
    </lineage>
</organism>
<accession>C1FGY8</accession>
<dbReference type="EMBL" id="CP001576">
    <property type="protein sequence ID" value="ACO70003.1"/>
    <property type="molecule type" value="Genomic_DNA"/>
</dbReference>
<evidence type="ECO:0000256" key="1">
    <source>
        <dbReference type="SAM" id="MobiDB-lite"/>
    </source>
</evidence>
<reference evidence="2 3" key="1">
    <citation type="journal article" date="2009" name="Science">
        <title>Green evolution and dynamic adaptations revealed by genomes of the marine picoeukaryotes Micromonas.</title>
        <authorList>
            <person name="Worden A.Z."/>
            <person name="Lee J.H."/>
            <person name="Mock T."/>
            <person name="Rouze P."/>
            <person name="Simmons M.P."/>
            <person name="Aerts A.L."/>
            <person name="Allen A.E."/>
            <person name="Cuvelier M.L."/>
            <person name="Derelle E."/>
            <person name="Everett M.V."/>
            <person name="Foulon E."/>
            <person name="Grimwood J."/>
            <person name="Gundlach H."/>
            <person name="Henrissat B."/>
            <person name="Napoli C."/>
            <person name="McDonald S.M."/>
            <person name="Parker M.S."/>
            <person name="Rombauts S."/>
            <person name="Salamov A."/>
            <person name="Von Dassow P."/>
            <person name="Badger J.H."/>
            <person name="Coutinho P.M."/>
            <person name="Demir E."/>
            <person name="Dubchak I."/>
            <person name="Gentemann C."/>
            <person name="Eikrem W."/>
            <person name="Gready J.E."/>
            <person name="John U."/>
            <person name="Lanier W."/>
            <person name="Lindquist E.A."/>
            <person name="Lucas S."/>
            <person name="Mayer K.F."/>
            <person name="Moreau H."/>
            <person name="Not F."/>
            <person name="Otillar R."/>
            <person name="Panaud O."/>
            <person name="Pangilinan J."/>
            <person name="Paulsen I."/>
            <person name="Piegu B."/>
            <person name="Poliakov A."/>
            <person name="Robbens S."/>
            <person name="Schmutz J."/>
            <person name="Toulza E."/>
            <person name="Wyss T."/>
            <person name="Zelensky A."/>
            <person name="Zhou K."/>
            <person name="Armbrust E.V."/>
            <person name="Bhattacharya D."/>
            <person name="Goodenough U.W."/>
            <person name="Van de Peer Y."/>
            <person name="Grigoriev I.V."/>
        </authorList>
    </citation>
    <scope>NUCLEOTIDE SEQUENCE [LARGE SCALE GENOMIC DNA]</scope>
    <source>
        <strain evidence="3">RCC299 / NOUM17</strain>
    </source>
</reference>
<dbReference type="OrthoDB" id="541118at2759"/>
<proteinExistence type="predicted"/>
<keyword evidence="3" id="KW-1185">Reference proteome</keyword>
<dbReference type="Proteomes" id="UP000002009">
    <property type="component" value="Chromosome 10"/>
</dbReference>
<dbReference type="KEGG" id="mis:MICPUN_61894"/>
<dbReference type="GeneID" id="8246753"/>
<feature type="region of interest" description="Disordered" evidence="1">
    <location>
        <begin position="1"/>
        <end position="47"/>
    </location>
</feature>
<name>C1FGY8_MICCC</name>
<dbReference type="InParanoid" id="C1FGY8"/>
<dbReference type="AlphaFoldDB" id="C1FGY8"/>
<gene>
    <name evidence="2" type="ORF">MICPUN_61894</name>
</gene>
<evidence type="ECO:0000313" key="3">
    <source>
        <dbReference type="Proteomes" id="UP000002009"/>
    </source>
</evidence>
<evidence type="ECO:0000313" key="2">
    <source>
        <dbReference type="EMBL" id="ACO70003.1"/>
    </source>
</evidence>
<dbReference type="RefSeq" id="XP_002508745.1">
    <property type="nucleotide sequence ID" value="XM_002508699.1"/>
</dbReference>
<sequence>MAASINPRAVFTGGNRGGREGGEGGKPPDAAQIRRREQEKEQRRVAAQRVVRSAAGVSRAEALRIGLDQRSTYTVLDFLRSEDILGPATSADAAPVKHQGPSMPLNAGHRIADMPPAFVNEDALAEAFGLPARGAGGVDGDEDRDNLSKLAARMDSFAQRALLYNKPSKAPGRAPRVLSSLLVDDAMYVQRFATQDERGEEATLTLRMTLEERLAPNYKSATVFEQWVVHSVTGEPAEDAHLPSEPHARVAPEAVVAAQLDALKWGDSERCRRFASPRNVASSVDASVFREMLDTPAYAPLSDPEGTCEVSRCVQLGSDSFAAVVTCRSWNHGGGRATYTSWNVKGKGAPPPRYFVWLLTRQPGSGSASATDLAAAAALGGEPGSLVLSKCPNVDVSGCWLTDAVMPARPQDLKKFGV</sequence>